<dbReference type="Proteomes" id="UP000018895">
    <property type="component" value="Unassembled WGS sequence"/>
</dbReference>
<sequence length="66" mass="7442">MSLEDLAVTNYSRAGDFLLEHDGWDVLTIDFPSVGEVSMHRAEKESNDVGDYFQTLSIEDKLGITY</sequence>
<name>W4QLC7_9BACI</name>
<proteinExistence type="predicted"/>
<dbReference type="RefSeq" id="WP_035347172.1">
    <property type="nucleotide sequence ID" value="NZ_BAUU01000046.1"/>
</dbReference>
<dbReference type="EMBL" id="BAUU01000046">
    <property type="protein sequence ID" value="GAE32717.1"/>
    <property type="molecule type" value="Genomic_DNA"/>
</dbReference>
<comment type="caution">
    <text evidence="1">The sequence shown here is derived from an EMBL/GenBank/DDBJ whole genome shotgun (WGS) entry which is preliminary data.</text>
</comment>
<protein>
    <submittedName>
        <fullName evidence="1">Uncharacterized protein</fullName>
    </submittedName>
</protein>
<evidence type="ECO:0000313" key="1">
    <source>
        <dbReference type="EMBL" id="GAE32717.1"/>
    </source>
</evidence>
<accession>W4QLC7</accession>
<dbReference type="OrthoDB" id="2941778at2"/>
<gene>
    <name evidence="1" type="ORF">JCM9152_4279</name>
</gene>
<evidence type="ECO:0000313" key="2">
    <source>
        <dbReference type="Proteomes" id="UP000018895"/>
    </source>
</evidence>
<organism evidence="1 2">
    <name type="scientific">Halalkalibacter hemicellulosilyticusJCM 9152</name>
    <dbReference type="NCBI Taxonomy" id="1236971"/>
    <lineage>
        <taxon>Bacteria</taxon>
        <taxon>Bacillati</taxon>
        <taxon>Bacillota</taxon>
        <taxon>Bacilli</taxon>
        <taxon>Bacillales</taxon>
        <taxon>Bacillaceae</taxon>
        <taxon>Halalkalibacter</taxon>
    </lineage>
</organism>
<dbReference type="AlphaFoldDB" id="W4QLC7"/>
<keyword evidence="2" id="KW-1185">Reference proteome</keyword>
<reference evidence="1" key="1">
    <citation type="journal article" date="2014" name="Genome Announc.">
        <title>Draft Genome Sequences of Three Alkaliphilic Bacillus Strains, Bacillus wakoensis JCM 9140T, Bacillus akibai JCM 9157T, and Bacillus hemicellulosilyticus JCM 9152T.</title>
        <authorList>
            <person name="Yuki M."/>
            <person name="Oshima K."/>
            <person name="Suda W."/>
            <person name="Oshida Y."/>
            <person name="Kitamura K."/>
            <person name="Iida T."/>
            <person name="Hattori M."/>
            <person name="Ohkuma M."/>
        </authorList>
    </citation>
    <scope>NUCLEOTIDE SEQUENCE [LARGE SCALE GENOMIC DNA]</scope>
    <source>
        <strain evidence="1">JCM 9152</strain>
    </source>
</reference>